<dbReference type="PANTHER" id="PTHR10983:SF16">
    <property type="entry name" value="LYSOCARDIOLIPIN ACYLTRANSFERASE 1"/>
    <property type="match status" value="1"/>
</dbReference>
<keyword evidence="7" id="KW-1185">Reference proteome</keyword>
<evidence type="ECO:0000259" key="5">
    <source>
        <dbReference type="SMART" id="SM00563"/>
    </source>
</evidence>
<evidence type="ECO:0000256" key="2">
    <source>
        <dbReference type="ARBA" id="ARBA00022679"/>
    </source>
</evidence>
<proteinExistence type="inferred from homology"/>
<keyword evidence="4" id="KW-0472">Membrane</keyword>
<evidence type="ECO:0000313" key="6">
    <source>
        <dbReference type="EMBL" id="ORX85634.1"/>
    </source>
</evidence>
<dbReference type="PANTHER" id="PTHR10983">
    <property type="entry name" value="1-ACYLGLYCEROL-3-PHOSPHATE ACYLTRANSFERASE-RELATED"/>
    <property type="match status" value="1"/>
</dbReference>
<feature type="transmembrane region" description="Helical" evidence="4">
    <location>
        <begin position="14"/>
        <end position="37"/>
    </location>
</feature>
<feature type="domain" description="Phospholipid/glycerol acyltransferase" evidence="5">
    <location>
        <begin position="101"/>
        <end position="230"/>
    </location>
</feature>
<dbReference type="Pfam" id="PF16076">
    <property type="entry name" value="Acyltransf_C"/>
    <property type="match status" value="1"/>
</dbReference>
<keyword evidence="4" id="KW-0812">Transmembrane</keyword>
<dbReference type="SUPFAM" id="SSF69593">
    <property type="entry name" value="Glycerol-3-phosphate (1)-acyltransferase"/>
    <property type="match status" value="1"/>
</dbReference>
<name>A0A1Y1XJV9_9FUNG</name>
<dbReference type="GO" id="GO:0036149">
    <property type="term" value="P:phosphatidylinositol acyl-chain remodeling"/>
    <property type="evidence" value="ECO:0007669"/>
    <property type="project" value="TreeGrafter"/>
</dbReference>
<dbReference type="InParanoid" id="A0A1Y1XJV9"/>
<sequence length="366" mass="42374">MTLADEIRSAPRTAAFVVFFLGQAAIINFSQIAGLALKPINNGCFKRFIDYTQRMFGLLLVAITELFAPASFVITADPDAADIFNDTSDPSLPQLSFPERIILIANHQIYADWIYLWCVAYFSRAHDAIKIILKDSLKHVPIFGWVNFPLLQGMQFFDFIFLRRNWSADQIHLAKHLAHLSEGAHPLWLILFPEGTVVSKDTRKRSAAFAEKEKLSNPKNVLLPRSTGMHFCCSQLRKSVDYVYDMTIGYEGLNQDQIPQIVYTLKSMYFQNKYPRQVHIHVRRYEMSAIPTDEAEFTQWIRARWQEKDALMEDFYKHGRFPATEHKKVIHIKMNHISDLVQIWLLSIPLIVVSCAVWYSIRNFIL</sequence>
<dbReference type="InterPro" id="IPR002123">
    <property type="entry name" value="Plipid/glycerol_acylTrfase"/>
</dbReference>
<keyword evidence="3" id="KW-0012">Acyltransferase</keyword>
<dbReference type="GO" id="GO:0005783">
    <property type="term" value="C:endoplasmic reticulum"/>
    <property type="evidence" value="ECO:0007669"/>
    <property type="project" value="TreeGrafter"/>
</dbReference>
<evidence type="ECO:0000256" key="4">
    <source>
        <dbReference type="SAM" id="Phobius"/>
    </source>
</evidence>
<dbReference type="CDD" id="cd07990">
    <property type="entry name" value="LPLAT_LCLAT1-like"/>
    <property type="match status" value="1"/>
</dbReference>
<organism evidence="6 7">
    <name type="scientific">Basidiobolus meristosporus CBS 931.73</name>
    <dbReference type="NCBI Taxonomy" id="1314790"/>
    <lineage>
        <taxon>Eukaryota</taxon>
        <taxon>Fungi</taxon>
        <taxon>Fungi incertae sedis</taxon>
        <taxon>Zoopagomycota</taxon>
        <taxon>Entomophthoromycotina</taxon>
        <taxon>Basidiobolomycetes</taxon>
        <taxon>Basidiobolales</taxon>
        <taxon>Basidiobolaceae</taxon>
        <taxon>Basidiobolus</taxon>
    </lineage>
</organism>
<evidence type="ECO:0000256" key="1">
    <source>
        <dbReference type="ARBA" id="ARBA00008655"/>
    </source>
</evidence>
<keyword evidence="4" id="KW-1133">Transmembrane helix</keyword>
<dbReference type="AlphaFoldDB" id="A0A1Y1XJV9"/>
<feature type="transmembrane region" description="Helical" evidence="4">
    <location>
        <begin position="58"/>
        <end position="76"/>
    </location>
</feature>
<evidence type="ECO:0000313" key="7">
    <source>
        <dbReference type="Proteomes" id="UP000193498"/>
    </source>
</evidence>
<protein>
    <recommendedName>
        <fullName evidence="5">Phospholipid/glycerol acyltransferase domain-containing protein</fullName>
    </recommendedName>
</protein>
<gene>
    <name evidence="6" type="ORF">K493DRAFT_341740</name>
</gene>
<dbReference type="FunCoup" id="A0A1Y1XJV9">
    <property type="interactions" value="545"/>
</dbReference>
<dbReference type="EMBL" id="MCFE01000587">
    <property type="protein sequence ID" value="ORX85634.1"/>
    <property type="molecule type" value="Genomic_DNA"/>
</dbReference>
<dbReference type="OrthoDB" id="189226at2759"/>
<dbReference type="Proteomes" id="UP000193498">
    <property type="component" value="Unassembled WGS sequence"/>
</dbReference>
<comment type="caution">
    <text evidence="6">The sequence shown here is derived from an EMBL/GenBank/DDBJ whole genome shotgun (WGS) entry which is preliminary data.</text>
</comment>
<reference evidence="6 7" key="1">
    <citation type="submission" date="2016-07" db="EMBL/GenBank/DDBJ databases">
        <title>Pervasive Adenine N6-methylation of Active Genes in Fungi.</title>
        <authorList>
            <consortium name="DOE Joint Genome Institute"/>
            <person name="Mondo S.J."/>
            <person name="Dannebaum R.O."/>
            <person name="Kuo R.C."/>
            <person name="Labutti K."/>
            <person name="Haridas S."/>
            <person name="Kuo A."/>
            <person name="Salamov A."/>
            <person name="Ahrendt S.R."/>
            <person name="Lipzen A."/>
            <person name="Sullivan W."/>
            <person name="Andreopoulos W.B."/>
            <person name="Clum A."/>
            <person name="Lindquist E."/>
            <person name="Daum C."/>
            <person name="Ramamoorthy G.K."/>
            <person name="Gryganskyi A."/>
            <person name="Culley D."/>
            <person name="Magnuson J.K."/>
            <person name="James T.Y."/>
            <person name="O'Malley M.A."/>
            <person name="Stajich J.E."/>
            <person name="Spatafora J.W."/>
            <person name="Visel A."/>
            <person name="Grigoriev I.V."/>
        </authorList>
    </citation>
    <scope>NUCLEOTIDE SEQUENCE [LARGE SCALE GENOMIC DNA]</scope>
    <source>
        <strain evidence="6 7">CBS 931.73</strain>
    </source>
</reference>
<dbReference type="Pfam" id="PF01553">
    <property type="entry name" value="Acyltransferase"/>
    <property type="match status" value="1"/>
</dbReference>
<feature type="transmembrane region" description="Helical" evidence="4">
    <location>
        <begin position="343"/>
        <end position="361"/>
    </location>
</feature>
<dbReference type="STRING" id="1314790.A0A1Y1XJV9"/>
<comment type="similarity">
    <text evidence="1">Belongs to the 1-acyl-sn-glycerol-3-phosphate acyltransferase family.</text>
</comment>
<evidence type="ECO:0000256" key="3">
    <source>
        <dbReference type="ARBA" id="ARBA00023315"/>
    </source>
</evidence>
<dbReference type="SMART" id="SM00563">
    <property type="entry name" value="PlsC"/>
    <property type="match status" value="1"/>
</dbReference>
<accession>A0A1Y1XJV9</accession>
<dbReference type="InterPro" id="IPR032098">
    <property type="entry name" value="Acyltransf_C"/>
</dbReference>
<dbReference type="GO" id="GO:0016746">
    <property type="term" value="F:acyltransferase activity"/>
    <property type="evidence" value="ECO:0007669"/>
    <property type="project" value="UniProtKB-KW"/>
</dbReference>
<keyword evidence="2" id="KW-0808">Transferase</keyword>